<dbReference type="GO" id="GO:0006415">
    <property type="term" value="P:translational termination"/>
    <property type="evidence" value="ECO:0007669"/>
    <property type="project" value="UniProtKB-UniRule"/>
</dbReference>
<dbReference type="FunFam" id="1.10.132.20:FF:000001">
    <property type="entry name" value="Ribosome-recycling factor"/>
    <property type="match status" value="1"/>
</dbReference>
<dbReference type="InterPro" id="IPR023584">
    <property type="entry name" value="Ribosome_recyc_fac_dom"/>
</dbReference>
<dbReference type="CDD" id="cd00520">
    <property type="entry name" value="RRF"/>
    <property type="match status" value="1"/>
</dbReference>
<comment type="similarity">
    <text evidence="2 6">Belongs to the RRF family.</text>
</comment>
<feature type="domain" description="Ribosome recycling factor" evidence="8">
    <location>
        <begin position="23"/>
        <end position="186"/>
    </location>
</feature>
<evidence type="ECO:0000256" key="5">
    <source>
        <dbReference type="ARBA" id="ARBA00025050"/>
    </source>
</evidence>
<keyword evidence="4 6" id="KW-0648">Protein biosynthesis</keyword>
<comment type="subcellular location">
    <subcellularLocation>
        <location evidence="1 6">Cytoplasm</location>
    </subcellularLocation>
</comment>
<dbReference type="Gene3D" id="1.10.132.20">
    <property type="entry name" value="Ribosome-recycling factor"/>
    <property type="match status" value="1"/>
</dbReference>
<dbReference type="PANTHER" id="PTHR20982">
    <property type="entry name" value="RIBOSOME RECYCLING FACTOR"/>
    <property type="match status" value="1"/>
</dbReference>
<evidence type="ECO:0000313" key="9">
    <source>
        <dbReference type="EMBL" id="OQA61261.1"/>
    </source>
</evidence>
<dbReference type="GO" id="GO:0005737">
    <property type="term" value="C:cytoplasm"/>
    <property type="evidence" value="ECO:0007669"/>
    <property type="project" value="UniProtKB-SubCell"/>
</dbReference>
<protein>
    <recommendedName>
        <fullName evidence="6">Ribosome-recycling factor</fullName>
        <shortName evidence="6">RRF</shortName>
    </recommendedName>
    <alternativeName>
        <fullName evidence="6">Ribosome-releasing factor</fullName>
    </alternativeName>
</protein>
<evidence type="ECO:0000259" key="8">
    <source>
        <dbReference type="Pfam" id="PF01765"/>
    </source>
</evidence>
<dbReference type="SUPFAM" id="SSF55194">
    <property type="entry name" value="Ribosome recycling factor, RRF"/>
    <property type="match status" value="1"/>
</dbReference>
<keyword evidence="7" id="KW-0175">Coiled coil</keyword>
<evidence type="ECO:0000256" key="7">
    <source>
        <dbReference type="SAM" id="Coils"/>
    </source>
</evidence>
<evidence type="ECO:0000256" key="6">
    <source>
        <dbReference type="HAMAP-Rule" id="MF_00040"/>
    </source>
</evidence>
<dbReference type="PANTHER" id="PTHR20982:SF3">
    <property type="entry name" value="MITOCHONDRIAL RIBOSOME RECYCLING FACTOR PSEUDO 1"/>
    <property type="match status" value="1"/>
</dbReference>
<feature type="coiled-coil region" evidence="7">
    <location>
        <begin position="117"/>
        <end position="148"/>
    </location>
</feature>
<sequence length="188" mass="21375">MAEQLKDLLKDVEKRMKAAITVLREELSRVKTGRATPALIENVIIDYYGSMVELKTIASINTPDAKTIIVQPWDKNALQPIEKGIWKSDLGFNPVVDANIIRINVPPLTEERRKEIAKFTKKTAEEAKVAIRNLRREANEGIKKLEKDGVISEDESKKSVAEAQKMTDEFINEIDGIWEKKEKEIMSI</sequence>
<comment type="function">
    <text evidence="5 6">Responsible for the release of ribosomes from messenger RNA at the termination of protein biosynthesis. May increase the efficiency of translation by recycling ribosomes from one round of translation to another.</text>
</comment>
<organism evidence="9">
    <name type="scientific">Candidatus Atribacter allofermentans</name>
    <dbReference type="NCBI Taxonomy" id="1852833"/>
    <lineage>
        <taxon>Bacteria</taxon>
        <taxon>Pseudomonadati</taxon>
        <taxon>Atribacterota</taxon>
        <taxon>Atribacteria</taxon>
        <taxon>Atribacterales</taxon>
        <taxon>Atribacteraceae</taxon>
        <taxon>Atribacter</taxon>
    </lineage>
</organism>
<evidence type="ECO:0000256" key="1">
    <source>
        <dbReference type="ARBA" id="ARBA00004496"/>
    </source>
</evidence>
<evidence type="ECO:0000256" key="2">
    <source>
        <dbReference type="ARBA" id="ARBA00005912"/>
    </source>
</evidence>
<dbReference type="HAMAP" id="MF_00040">
    <property type="entry name" value="RRF"/>
    <property type="match status" value="1"/>
</dbReference>
<proteinExistence type="inferred from homology"/>
<dbReference type="Proteomes" id="UP000485569">
    <property type="component" value="Unassembled WGS sequence"/>
</dbReference>
<name>A0A1V5T4C7_9BACT</name>
<comment type="caution">
    <text evidence="9">The sequence shown here is derived from an EMBL/GenBank/DDBJ whole genome shotgun (WGS) entry which is preliminary data.</text>
</comment>
<evidence type="ECO:0000256" key="4">
    <source>
        <dbReference type="ARBA" id="ARBA00022917"/>
    </source>
</evidence>
<dbReference type="GO" id="GO:0043023">
    <property type="term" value="F:ribosomal large subunit binding"/>
    <property type="evidence" value="ECO:0007669"/>
    <property type="project" value="TreeGrafter"/>
</dbReference>
<dbReference type="AlphaFoldDB" id="A0A1V5T4C7"/>
<dbReference type="Gene3D" id="3.30.1360.40">
    <property type="match status" value="1"/>
</dbReference>
<dbReference type="Pfam" id="PF01765">
    <property type="entry name" value="RRF"/>
    <property type="match status" value="1"/>
</dbReference>
<keyword evidence="3 6" id="KW-0963">Cytoplasm</keyword>
<dbReference type="InterPro" id="IPR002661">
    <property type="entry name" value="Ribosome_recyc_fac"/>
</dbReference>
<dbReference type="EMBL" id="MWBQ01000021">
    <property type="protein sequence ID" value="OQA61261.1"/>
    <property type="molecule type" value="Genomic_DNA"/>
</dbReference>
<dbReference type="FunFam" id="3.30.1360.40:FF:000001">
    <property type="entry name" value="Ribosome-recycling factor"/>
    <property type="match status" value="1"/>
</dbReference>
<gene>
    <name evidence="6 9" type="primary">frr</name>
    <name evidence="9" type="ORF">BWY41_00212</name>
</gene>
<accession>A0A1V5T4C7</accession>
<evidence type="ECO:0000256" key="3">
    <source>
        <dbReference type="ARBA" id="ARBA00022490"/>
    </source>
</evidence>
<dbReference type="NCBIfam" id="TIGR00496">
    <property type="entry name" value="frr"/>
    <property type="match status" value="1"/>
</dbReference>
<dbReference type="InterPro" id="IPR036191">
    <property type="entry name" value="RRF_sf"/>
</dbReference>
<reference evidence="9" key="1">
    <citation type="submission" date="2017-02" db="EMBL/GenBank/DDBJ databases">
        <title>Delving into the versatile metabolic prowess of the omnipresent phylum Bacteroidetes.</title>
        <authorList>
            <person name="Nobu M.K."/>
            <person name="Mei R."/>
            <person name="Narihiro T."/>
            <person name="Kuroda K."/>
            <person name="Liu W.-T."/>
        </authorList>
    </citation>
    <scope>NUCLEOTIDE SEQUENCE</scope>
    <source>
        <strain evidence="9">ADurb.Bin276</strain>
    </source>
</reference>